<dbReference type="InterPro" id="IPR004331">
    <property type="entry name" value="SPX_dom"/>
</dbReference>
<dbReference type="EMBL" id="BEGY01000134">
    <property type="protein sequence ID" value="GAX84742.1"/>
    <property type="molecule type" value="Genomic_DNA"/>
</dbReference>
<evidence type="ECO:0000313" key="5">
    <source>
        <dbReference type="Proteomes" id="UP000232323"/>
    </source>
</evidence>
<dbReference type="AlphaFoldDB" id="A0A250XP91"/>
<proteinExistence type="predicted"/>
<evidence type="ECO:0000256" key="1">
    <source>
        <dbReference type="SAM" id="MobiDB-lite"/>
    </source>
</evidence>
<organism evidence="4 5">
    <name type="scientific">Chlamydomonas eustigma</name>
    <dbReference type="NCBI Taxonomy" id="1157962"/>
    <lineage>
        <taxon>Eukaryota</taxon>
        <taxon>Viridiplantae</taxon>
        <taxon>Chlorophyta</taxon>
        <taxon>core chlorophytes</taxon>
        <taxon>Chlorophyceae</taxon>
        <taxon>CS clade</taxon>
        <taxon>Chlamydomonadales</taxon>
        <taxon>Chlamydomonadaceae</taxon>
        <taxon>Chlamydomonas</taxon>
    </lineage>
</organism>
<dbReference type="GO" id="GO:0016036">
    <property type="term" value="P:cellular response to phosphate starvation"/>
    <property type="evidence" value="ECO:0007669"/>
    <property type="project" value="InterPro"/>
</dbReference>
<keyword evidence="5" id="KW-1185">Reference proteome</keyword>
<protein>
    <recommendedName>
        <fullName evidence="3">SPX domain-containing protein</fullName>
    </recommendedName>
</protein>
<evidence type="ECO:0000256" key="2">
    <source>
        <dbReference type="SAM" id="SignalP"/>
    </source>
</evidence>
<dbReference type="Proteomes" id="UP000232323">
    <property type="component" value="Unassembled WGS sequence"/>
</dbReference>
<comment type="caution">
    <text evidence="4">The sequence shown here is derived from an EMBL/GenBank/DDBJ whole genome shotgun (WGS) entry which is preliminary data.</text>
</comment>
<feature type="compositionally biased region" description="Polar residues" evidence="1">
    <location>
        <begin position="882"/>
        <end position="891"/>
    </location>
</feature>
<evidence type="ECO:0000313" key="4">
    <source>
        <dbReference type="EMBL" id="GAX84742.1"/>
    </source>
</evidence>
<dbReference type="InterPro" id="IPR031142">
    <property type="entry name" value="SPX_prot"/>
</dbReference>
<feature type="chain" id="PRO_5012264760" description="SPX domain-containing protein" evidence="2">
    <location>
        <begin position="20"/>
        <end position="891"/>
    </location>
</feature>
<name>A0A250XP91_9CHLO</name>
<accession>A0A250XP91</accession>
<dbReference type="PROSITE" id="PS51382">
    <property type="entry name" value="SPX"/>
    <property type="match status" value="1"/>
</dbReference>
<gene>
    <name evidence="4" type="ORF">CEUSTIGMA_g12164.t1</name>
</gene>
<reference evidence="4 5" key="1">
    <citation type="submission" date="2017-08" db="EMBL/GenBank/DDBJ databases">
        <title>Acidophilic green algal genome provides insights into adaptation to an acidic environment.</title>
        <authorList>
            <person name="Hirooka S."/>
            <person name="Hirose Y."/>
            <person name="Kanesaki Y."/>
            <person name="Higuchi S."/>
            <person name="Fujiwara T."/>
            <person name="Onuma R."/>
            <person name="Era A."/>
            <person name="Ohbayashi R."/>
            <person name="Uzuka A."/>
            <person name="Nozaki H."/>
            <person name="Yoshikawa H."/>
            <person name="Miyagishima S.Y."/>
        </authorList>
    </citation>
    <scope>NUCLEOTIDE SEQUENCE [LARGE SCALE GENOMIC DNA]</scope>
    <source>
        <strain evidence="4 5">NIES-2499</strain>
    </source>
</reference>
<dbReference type="PANTHER" id="PTHR45978">
    <property type="entry name" value="SPX DOMAIN-CONTAINING PROTEIN 3"/>
    <property type="match status" value="1"/>
</dbReference>
<feature type="compositionally biased region" description="Low complexity" evidence="1">
    <location>
        <begin position="776"/>
        <end position="794"/>
    </location>
</feature>
<dbReference type="PANTHER" id="PTHR45978:SF7">
    <property type="entry name" value="SPX DOMAIN-CONTAINING PROTEIN 4"/>
    <property type="match status" value="1"/>
</dbReference>
<feature type="signal peptide" evidence="2">
    <location>
        <begin position="1"/>
        <end position="19"/>
    </location>
</feature>
<feature type="region of interest" description="Disordered" evidence="1">
    <location>
        <begin position="872"/>
        <end position="891"/>
    </location>
</feature>
<feature type="region of interest" description="Disordered" evidence="1">
    <location>
        <begin position="717"/>
        <end position="794"/>
    </location>
</feature>
<dbReference type="STRING" id="1157962.A0A250XP91"/>
<feature type="domain" description="SPX" evidence="3">
    <location>
        <begin position="509"/>
        <end position="649"/>
    </location>
</feature>
<keyword evidence="2" id="KW-0732">Signal</keyword>
<dbReference type="OrthoDB" id="498415at2759"/>
<evidence type="ECO:0000259" key="3">
    <source>
        <dbReference type="PROSITE" id="PS51382"/>
    </source>
</evidence>
<feature type="compositionally biased region" description="Polar residues" evidence="1">
    <location>
        <begin position="762"/>
        <end position="771"/>
    </location>
</feature>
<sequence>MRLFFLAILLARFTATVVSDIVPHVDTCNYCLKCIVDGDPPQAEDLLKLTFKSKKGDGVQSNIAGNDELNITVKPVRPIPRLAPYLQPLDIDQKAMLPNCTVCRGCNAELEYMSTQTIRFKNINFQHGQGATNNFLFFASVPGWNQRSIAKVFCIPISKAPKRKGIIRTAPVCSLKQATERIELLLAQQKLAADCGMQEVMPRVWLAKLSAIMPGVGLHIRWHALWMEEARGINLHALHMSMDAMLTMSLLQSKLNRTQVMLGAIWDLLTAQCDRHSENIFIDSNGNLQFIDNDKALGVVTHCGYDSMLLPGTRYHSVLRVGFWHHIATYYRKIRQTRPKLCHGIVDARFVMDYRCTATPGVSSLGTMYPLGIEQCLRKLSDASMQSIMTEYGLSKPEPANILRMRASDMLVHGFEWTLKHGSPGNSPRFKMPLQPPCCSLKMTKQRMMVCETCWQPLLPEDFSNSTDLSLVTSLINSGKDSSRNQVARLQLTLQYFYFKLHTKYISKMKFCHVLESTSTRWAEYRTLFLFYKFMKKQLKGLATSNHNSVEAKAAEDAFVETLCQQIRMLNNLRMERQASSTTTLADLQQSAERSDHEQRDRTYQALVNFHGETLLLMHWSILGYTAIVKLLKKHHKRTGILIQAPHLRDLLSQPSWSTEVITGLISQAEAIINRLQIELFGDEASGPLRPNPMSSSSSEISAENQALINTLASLANGEDSGEDSTAMHEDTITSEGEEETTSNYHSGTTSSGNGSAALQGPSASHHPQVTGSGAGPQPSAAGSGAGSQPSAAGNTLSAVEMDAEQSLGQSLHDAEQSLGQSLHDAAAGVSARGVLSAETLGSGDGFVNIPLLQQMQTALRTWEYLHTHASTPSTVMRGGNENPSSIQEDS</sequence>
<feature type="compositionally biased region" description="Low complexity" evidence="1">
    <location>
        <begin position="742"/>
        <end position="756"/>
    </location>
</feature>